<dbReference type="InterPro" id="IPR002048">
    <property type="entry name" value="EF_hand_dom"/>
</dbReference>
<dbReference type="InParanoid" id="B8BTL5"/>
<dbReference type="KEGG" id="tps:THAPSDRAFT_2178"/>
<dbReference type="InterPro" id="IPR015943">
    <property type="entry name" value="WD40/YVTN_repeat-like_dom_sf"/>
</dbReference>
<protein>
    <recommendedName>
        <fullName evidence="6">EF-hand domain-containing protein</fullName>
    </recommendedName>
</protein>
<evidence type="ECO:0000259" key="6">
    <source>
        <dbReference type="PROSITE" id="PS50222"/>
    </source>
</evidence>
<dbReference type="EMBL" id="CM000639">
    <property type="protein sequence ID" value="EED95116.1"/>
    <property type="molecule type" value="Genomic_DNA"/>
</dbReference>
<feature type="region of interest" description="Disordered" evidence="5">
    <location>
        <begin position="248"/>
        <end position="269"/>
    </location>
</feature>
<evidence type="ECO:0000256" key="5">
    <source>
        <dbReference type="SAM" id="MobiDB-lite"/>
    </source>
</evidence>
<dbReference type="SUPFAM" id="SSF47473">
    <property type="entry name" value="EF-hand"/>
    <property type="match status" value="1"/>
</dbReference>
<evidence type="ECO:0000256" key="1">
    <source>
        <dbReference type="ARBA" id="ARBA00022574"/>
    </source>
</evidence>
<feature type="repeat" description="WD" evidence="4">
    <location>
        <begin position="1694"/>
        <end position="1735"/>
    </location>
</feature>
<dbReference type="GO" id="GO:0008017">
    <property type="term" value="F:microtubule binding"/>
    <property type="evidence" value="ECO:0000318"/>
    <property type="project" value="GO_Central"/>
</dbReference>
<dbReference type="PANTHER" id="PTHR13720">
    <property type="entry name" value="WD-40 REPEAT PROTEIN"/>
    <property type="match status" value="1"/>
</dbReference>
<feature type="compositionally biased region" description="Polar residues" evidence="5">
    <location>
        <begin position="250"/>
        <end position="269"/>
    </location>
</feature>
<dbReference type="PROSITE" id="PS00678">
    <property type="entry name" value="WD_REPEATS_1"/>
    <property type="match status" value="1"/>
</dbReference>
<dbReference type="PROSITE" id="PS50082">
    <property type="entry name" value="WD_REPEATS_2"/>
    <property type="match status" value="3"/>
</dbReference>
<dbReference type="GeneID" id="7442231"/>
<dbReference type="InterPro" id="IPR055439">
    <property type="entry name" value="Beta-prop_EML_1st"/>
</dbReference>
<dbReference type="RefSeq" id="XP_002287673.1">
    <property type="nucleotide sequence ID" value="XM_002287637.1"/>
</dbReference>
<dbReference type="GO" id="GO:0005929">
    <property type="term" value="C:cilium"/>
    <property type="evidence" value="ECO:0007669"/>
    <property type="project" value="UniProtKB-ARBA"/>
</dbReference>
<dbReference type="InterPro" id="IPR050630">
    <property type="entry name" value="WD_repeat_EMAP"/>
</dbReference>
<evidence type="ECO:0000256" key="4">
    <source>
        <dbReference type="PROSITE-ProRule" id="PRU00221"/>
    </source>
</evidence>
<evidence type="ECO:0000256" key="2">
    <source>
        <dbReference type="ARBA" id="ARBA00022737"/>
    </source>
</evidence>
<dbReference type="PROSITE" id="PS50222">
    <property type="entry name" value="EF_HAND_2"/>
    <property type="match status" value="1"/>
</dbReference>
<dbReference type="OMA" id="TQINYER"/>
<gene>
    <name evidence="7" type="ORF">THAPSDRAFT_2178</name>
</gene>
<dbReference type="InterPro" id="IPR011044">
    <property type="entry name" value="Quino_amine_DH_bsu"/>
</dbReference>
<dbReference type="Gene3D" id="1.10.238.10">
    <property type="entry name" value="EF-hand"/>
    <property type="match status" value="1"/>
</dbReference>
<dbReference type="Proteomes" id="UP000001449">
    <property type="component" value="Chromosome 2"/>
</dbReference>
<dbReference type="SUPFAM" id="SSF50978">
    <property type="entry name" value="WD40 repeat-like"/>
    <property type="match status" value="5"/>
</dbReference>
<dbReference type="PROSITE" id="PS00018">
    <property type="entry name" value="EF_HAND_1"/>
    <property type="match status" value="1"/>
</dbReference>
<dbReference type="InterPro" id="IPR036322">
    <property type="entry name" value="WD40_repeat_dom_sf"/>
</dbReference>
<dbReference type="Pfam" id="PF23409">
    <property type="entry name" value="Beta-prop_EML"/>
    <property type="match status" value="1"/>
</dbReference>
<dbReference type="GO" id="GO:0005509">
    <property type="term" value="F:calcium ion binding"/>
    <property type="evidence" value="ECO:0007669"/>
    <property type="project" value="InterPro"/>
</dbReference>
<sequence>MTTCIATFSQTTKDANCLCRWRPNTRMGQTIGKATVEPGALPFINLPRSLILDLRQSVYEVAEGYGLTNEEVQSVIRLCLREYLRIPEANIDEYSEVLFSVFGADSSAGSNEEMLVDSFELIATLCIVSAMQTDEKVSFLFDLFDFNETGELNVNEMTLAFRSIVSGTSKVSPSLSRASIEDVDHVALEAFELAMPDSLKHSPAVSMEDHRLTKQEFVDYVINCPETCSLLKHFDDLHDVPNCGADIYSEKSSPNPNQQSKSCSPSASNAPWRDQIRLLKPKYEDPGVSSAPTAELSLEWIYGRNAGGTQALYSSSGTMFYPAGSMVVKLTRTEEGQCIQQFFSEHSDHVSSIDIFGFSDDMGEVIASSDVGDESKICVWSVVTLSSFVTIPVFHQVGGGEEGIIYTQLVLRLTSVTLIILQNGTARLNFSPSGNLLLTLGNNDKNTIAVYQWRERKLLYTSTVPGTDIYDCRFLETDNEFGACSDNAVHFWTRLTSDETFCQRRGVFKQLSSNEVMTKIACVNGTAITGSTSGRIWSWEGRVCVKLVQHLHSGSVTCMHAPRTCIEEIGLCVSTHDGTVYLLNSKLEVLKRLMTNRSIDCRNRIDSIYWSDEVGRILVGKSSNLYEMTIIDEKDSSLVARGQSEIIAFAVNPVRADTIITVAKDGEVNVWDTSTHSVTQATRLESRLSCVAYSNGGDQIAIGFDDDGDPSSLKEVSFVVVDAQDLENAVHSGCNSQGSLTVCKYSNDDKFLVFGSIDMSIYIHLSTDKFPLVYKCRGHSGPVRSIDFGYNSTVTARTSFLRSCTSDEVLYWTIQGKQQTPLSQRGTKWESETCSLSWSLEGAHNLYKGSVGDIQSFCLYSSNHGDTALVGDSRGKLLSFHYPVADTHPLYLEYKGHSGSIPIILRSSDGTVYSMSNKDSCILQWKTSDLTWNVESMLTIDHSQLNLVERTEPALSSAPSKLDMDCMIHQLHELDFTNDVKTPTKSIPKQKPWMRSIVAPTNFSRAEDSDALPNGTLSLERVHGYSGNGVKNNLHFLNDGNDVLYSVGKLLVRYNVKDDIQQFYNAGCEVTCLALRKCKSLCAVGLEGSASVSIQIIDLKTIRPLSFLGGQPKGVLCLDIDNSGKYIVSVGSHDQQLIVHDWQNRTMIATSQTLGQTLDLKFSKGSPGSFIQCGVNFVRCWSMNGSSLSFEVIQNIGNQVIAPLPQVYCCIGLGENEDILIGTSSGQLLKLVGREEASKIAKAHSSAVTCIASTEDGFVTASNDGTVKVWNSSMRCITSINTESLGNHHPISSLCWHQKDSSILVGTNGSAIWNVSSSDGTNFVKHGGPLVSSHSSSPMGLSFNPNGFSFATCGEDGILRMWSLFDSSDTNVFDLTMPSRSCAFSPDGRMLAVGIGKPQKDHARTVNGQWMIVRIHDNADMQIIAERRDSRKHVTEIKWHGERIAVGTSDNKIYVYDITSKTKPATKVDINLLSVIDLSSSAKHLDFSRDGKYLRVNCDDYQLQFFEAAPGLQLKEASRLRDVTWETETCTLGWNVAGVWGTHEDTANVTTLDCNAAISSVVAGDSIGRIRMYRHPCSSTSAQYNEYSAHLGPIAMARWALGGSHLITTGETDNAVMIWKCNVDDAIQQATSGINDSIHNDKQISIVSDHENNGIGTARLGSQPAVYDSLERIVYPSSNAIVSFDRTKNQTATFQHHDMSISAMCVSKSRRLIASGDVDCNTVIWDSQNGLALASLSESRQRGGISILSFLSDETRLVSISTSEKRNTICIWTTLTGEWSDAYLHAFTLGGIEKAAAACFAPVDTRSSYSLVTSGRNYVSFWSDEQSNLVLSHRLINENVVSIAALNETIVTGTSAGLLLVWRDKDIVDKIHAHNRAVLQLITCPEGLVSASEGIVTLWSRALQRIASYEVATTQTICSLDICMNKSREATMKILVGTESTIYEISVVTGRVTVALIK</sequence>
<name>B8BTL5_THAPS</name>
<dbReference type="InterPro" id="IPR001680">
    <property type="entry name" value="WD40_rpt"/>
</dbReference>
<dbReference type="STRING" id="35128.B8BTL5"/>
<proteinExistence type="predicted"/>
<evidence type="ECO:0000313" key="8">
    <source>
        <dbReference type="Proteomes" id="UP000001449"/>
    </source>
</evidence>
<keyword evidence="1 4" id="KW-0853">WD repeat</keyword>
<reference evidence="7 8" key="2">
    <citation type="journal article" date="2008" name="Nature">
        <title>The Phaeodactylum genome reveals the evolutionary history of diatom genomes.</title>
        <authorList>
            <person name="Bowler C."/>
            <person name="Allen A.E."/>
            <person name="Badger J.H."/>
            <person name="Grimwood J."/>
            <person name="Jabbari K."/>
            <person name="Kuo A."/>
            <person name="Maheswari U."/>
            <person name="Martens C."/>
            <person name="Maumus F."/>
            <person name="Otillar R.P."/>
            <person name="Rayko E."/>
            <person name="Salamov A."/>
            <person name="Vandepoele K."/>
            <person name="Beszteri B."/>
            <person name="Gruber A."/>
            <person name="Heijde M."/>
            <person name="Katinka M."/>
            <person name="Mock T."/>
            <person name="Valentin K."/>
            <person name="Verret F."/>
            <person name="Berges J.A."/>
            <person name="Brownlee C."/>
            <person name="Cadoret J.P."/>
            <person name="Chiovitti A."/>
            <person name="Choi C.J."/>
            <person name="Coesel S."/>
            <person name="De Martino A."/>
            <person name="Detter J.C."/>
            <person name="Durkin C."/>
            <person name="Falciatore A."/>
            <person name="Fournet J."/>
            <person name="Haruta M."/>
            <person name="Huysman M.J."/>
            <person name="Jenkins B.D."/>
            <person name="Jiroutova K."/>
            <person name="Jorgensen R.E."/>
            <person name="Joubert Y."/>
            <person name="Kaplan A."/>
            <person name="Kroger N."/>
            <person name="Kroth P.G."/>
            <person name="La Roche J."/>
            <person name="Lindquist E."/>
            <person name="Lommer M."/>
            <person name="Martin-Jezequel V."/>
            <person name="Lopez P.J."/>
            <person name="Lucas S."/>
            <person name="Mangogna M."/>
            <person name="McGinnis K."/>
            <person name="Medlin L.K."/>
            <person name="Montsant A."/>
            <person name="Oudot-Le Secq M.P."/>
            <person name="Napoli C."/>
            <person name="Obornik M."/>
            <person name="Parker M.S."/>
            <person name="Petit J.L."/>
            <person name="Porcel B.M."/>
            <person name="Poulsen N."/>
            <person name="Robison M."/>
            <person name="Rychlewski L."/>
            <person name="Rynearson T.A."/>
            <person name="Schmutz J."/>
            <person name="Shapiro H."/>
            <person name="Siaut M."/>
            <person name="Stanley M."/>
            <person name="Sussman M.R."/>
            <person name="Taylor A.R."/>
            <person name="Vardi A."/>
            <person name="von Dassow P."/>
            <person name="Vyverman W."/>
            <person name="Willis A."/>
            <person name="Wyrwicz L.S."/>
            <person name="Rokhsar D.S."/>
            <person name="Weissenbach J."/>
            <person name="Armbrust E.V."/>
            <person name="Green B.R."/>
            <person name="Van de Peer Y."/>
            <person name="Grigoriev I.V."/>
        </authorList>
    </citation>
    <scope>NUCLEOTIDE SEQUENCE [LARGE SCALE GENOMIC DNA]</scope>
    <source>
        <strain evidence="7 8">CCMP1335</strain>
    </source>
</reference>
<dbReference type="Gene3D" id="2.130.10.10">
    <property type="entry name" value="YVTN repeat-like/Quinoprotein amine dehydrogenase"/>
    <property type="match status" value="5"/>
</dbReference>
<dbReference type="HOGENOM" id="CLU_000234_0_0_1"/>
<dbReference type="InterPro" id="IPR011992">
    <property type="entry name" value="EF-hand-dom_pair"/>
</dbReference>
<dbReference type="InterPro" id="IPR019775">
    <property type="entry name" value="WD40_repeat_CS"/>
</dbReference>
<dbReference type="SUPFAM" id="SSF50969">
    <property type="entry name" value="YVTN repeat-like/Quinoprotein amine dehydrogenase"/>
    <property type="match status" value="1"/>
</dbReference>
<dbReference type="PROSITE" id="PS50294">
    <property type="entry name" value="WD_REPEATS_REGION"/>
    <property type="match status" value="2"/>
</dbReference>
<dbReference type="PaxDb" id="35128-Thaps2178"/>
<evidence type="ECO:0000256" key="3">
    <source>
        <dbReference type="ARBA" id="ARBA00022837"/>
    </source>
</evidence>
<feature type="domain" description="EF-hand" evidence="6">
    <location>
        <begin position="132"/>
        <end position="167"/>
    </location>
</feature>
<feature type="repeat" description="WD" evidence="4">
    <location>
        <begin position="1331"/>
        <end position="1372"/>
    </location>
</feature>
<dbReference type="PANTHER" id="PTHR13720:SF33">
    <property type="entry name" value="HELP DOMAIN-CONTAINING PROTEIN"/>
    <property type="match status" value="1"/>
</dbReference>
<evidence type="ECO:0000313" key="7">
    <source>
        <dbReference type="EMBL" id="EED95116.1"/>
    </source>
</evidence>
<dbReference type="eggNOG" id="KOG2106">
    <property type="taxonomic scope" value="Eukaryota"/>
</dbReference>
<dbReference type="SMART" id="SM00320">
    <property type="entry name" value="WD40"/>
    <property type="match status" value="19"/>
</dbReference>
<dbReference type="Pfam" id="PF00400">
    <property type="entry name" value="WD40"/>
    <property type="match status" value="1"/>
</dbReference>
<dbReference type="InterPro" id="IPR055442">
    <property type="entry name" value="Beta-prop_EML-like_2nd"/>
</dbReference>
<dbReference type="Pfam" id="PF23414">
    <property type="entry name" value="Beta-prop_EML_2"/>
    <property type="match status" value="2"/>
</dbReference>
<accession>B8BTL5</accession>
<dbReference type="InterPro" id="IPR018247">
    <property type="entry name" value="EF_Hand_1_Ca_BS"/>
</dbReference>
<feature type="repeat" description="WD" evidence="4">
    <location>
        <begin position="1241"/>
        <end position="1271"/>
    </location>
</feature>
<keyword evidence="3" id="KW-0106">Calcium</keyword>
<reference evidence="7 8" key="1">
    <citation type="journal article" date="2004" name="Science">
        <title>The genome of the diatom Thalassiosira pseudonana: ecology, evolution, and metabolism.</title>
        <authorList>
            <person name="Armbrust E.V."/>
            <person name="Berges J.A."/>
            <person name="Bowler C."/>
            <person name="Green B.R."/>
            <person name="Martinez D."/>
            <person name="Putnam N.H."/>
            <person name="Zhou S."/>
            <person name="Allen A.E."/>
            <person name="Apt K.E."/>
            <person name="Bechner M."/>
            <person name="Brzezinski M.A."/>
            <person name="Chaal B.K."/>
            <person name="Chiovitti A."/>
            <person name="Davis A.K."/>
            <person name="Demarest M.S."/>
            <person name="Detter J.C."/>
            <person name="Glavina T."/>
            <person name="Goodstein D."/>
            <person name="Hadi M.Z."/>
            <person name="Hellsten U."/>
            <person name="Hildebrand M."/>
            <person name="Jenkins B.D."/>
            <person name="Jurka J."/>
            <person name="Kapitonov V.V."/>
            <person name="Kroger N."/>
            <person name="Lau W.W."/>
            <person name="Lane T.W."/>
            <person name="Larimer F.W."/>
            <person name="Lippmeier J.C."/>
            <person name="Lucas S."/>
            <person name="Medina M."/>
            <person name="Montsant A."/>
            <person name="Obornik M."/>
            <person name="Parker M.S."/>
            <person name="Palenik B."/>
            <person name="Pazour G.J."/>
            <person name="Richardson P.M."/>
            <person name="Rynearson T.A."/>
            <person name="Saito M.A."/>
            <person name="Schwartz D.C."/>
            <person name="Thamatrakoln K."/>
            <person name="Valentin K."/>
            <person name="Vardi A."/>
            <person name="Wilkerson F.P."/>
            <person name="Rokhsar D.S."/>
        </authorList>
    </citation>
    <scope>NUCLEOTIDE SEQUENCE [LARGE SCALE GENOMIC DNA]</scope>
    <source>
        <strain evidence="7 8">CCMP1335</strain>
    </source>
</reference>
<organism evidence="7 8">
    <name type="scientific">Thalassiosira pseudonana</name>
    <name type="common">Marine diatom</name>
    <name type="synonym">Cyclotella nana</name>
    <dbReference type="NCBI Taxonomy" id="35128"/>
    <lineage>
        <taxon>Eukaryota</taxon>
        <taxon>Sar</taxon>
        <taxon>Stramenopiles</taxon>
        <taxon>Ochrophyta</taxon>
        <taxon>Bacillariophyta</taxon>
        <taxon>Coscinodiscophyceae</taxon>
        <taxon>Thalassiosirophycidae</taxon>
        <taxon>Thalassiosirales</taxon>
        <taxon>Thalassiosiraceae</taxon>
        <taxon>Thalassiosira</taxon>
    </lineage>
</organism>
<keyword evidence="8" id="KW-1185">Reference proteome</keyword>
<keyword evidence="2" id="KW-0677">Repeat</keyword>